<evidence type="ECO:0000256" key="2">
    <source>
        <dbReference type="ARBA" id="ARBA00022729"/>
    </source>
</evidence>
<evidence type="ECO:0000256" key="1">
    <source>
        <dbReference type="ARBA" id="ARBA00010062"/>
    </source>
</evidence>
<dbReference type="PANTHER" id="PTHR30483:SF6">
    <property type="entry name" value="PERIPLASMIC BINDING PROTEIN OF ABC TRANSPORTER FOR NATURAL AMINO ACIDS"/>
    <property type="match status" value="1"/>
</dbReference>
<evidence type="ECO:0000259" key="4">
    <source>
        <dbReference type="Pfam" id="PF13458"/>
    </source>
</evidence>
<dbReference type="Pfam" id="PF13458">
    <property type="entry name" value="Peripla_BP_6"/>
    <property type="match status" value="1"/>
</dbReference>
<feature type="signal peptide" evidence="3">
    <location>
        <begin position="1"/>
        <end position="23"/>
    </location>
</feature>
<dbReference type="Gene3D" id="3.40.50.2300">
    <property type="match status" value="2"/>
</dbReference>
<dbReference type="RefSeq" id="WP_149600902.1">
    <property type="nucleotide sequence ID" value="NZ_VTUU01000007.1"/>
</dbReference>
<reference evidence="5 6" key="1">
    <citation type="submission" date="2019-08" db="EMBL/GenBank/DDBJ databases">
        <title>Marinobacter ZYF650 sp. nov., a marine bacterium isolated from seawater of the Mariana trench.</title>
        <authorList>
            <person name="Ahmad W."/>
        </authorList>
    </citation>
    <scope>NUCLEOTIDE SEQUENCE [LARGE SCALE GENOMIC DNA]</scope>
    <source>
        <strain evidence="5 6">ZYF650</strain>
    </source>
</reference>
<organism evidence="5 6">
    <name type="scientific">Marinobacter salinexigens</name>
    <dbReference type="NCBI Taxonomy" id="2919747"/>
    <lineage>
        <taxon>Bacteria</taxon>
        <taxon>Pseudomonadati</taxon>
        <taxon>Pseudomonadota</taxon>
        <taxon>Gammaproteobacteria</taxon>
        <taxon>Pseudomonadales</taxon>
        <taxon>Marinobacteraceae</taxon>
        <taxon>Marinobacter</taxon>
    </lineage>
</organism>
<keyword evidence="2 3" id="KW-0732">Signal</keyword>
<dbReference type="InterPro" id="IPR028081">
    <property type="entry name" value="Leu-bd"/>
</dbReference>
<sequence length="375" mass="39873">MIRKRLPALTLAATLFSSSVALADDVSIGAVFPLSGPNASYGDVFMSGANLAAKHANEDHMLSGDLNVLYEDSQALPQHGVIAMNKLVNVEEVPYVLSAFTGVSKAISTLAQRSETVAVNGGGVGPDLAALGEYFWNVIPLANNEVGAASKYLVEELGLKRVTLIYVDDPLGAGILNELEKTLEPLGGELVEAHSITPSAQQFSGVAARVRSSNPDAVYIASYGAQQLQIVKQLRDNGVDQQIISYSAFSLPSLQALPEAKGALYTTQSIDWDSTDPVTKRFVDDYRAANGKTPTSYVANYYNAVRVFALLAKELEAQGKDVTGENLLAQRKATDKFELVGGSVSFQDNGTLLAPIQVLEVTGGAGEIKKVYAED</sequence>
<evidence type="ECO:0000313" key="6">
    <source>
        <dbReference type="Proteomes" id="UP000323161"/>
    </source>
</evidence>
<gene>
    <name evidence="5" type="ORF">FWJ25_14090</name>
</gene>
<accession>A0A5B0VCF5</accession>
<dbReference type="Proteomes" id="UP000323161">
    <property type="component" value="Unassembled WGS sequence"/>
</dbReference>
<dbReference type="AlphaFoldDB" id="A0A5B0VCF5"/>
<keyword evidence="6" id="KW-1185">Reference proteome</keyword>
<evidence type="ECO:0000256" key="3">
    <source>
        <dbReference type="SAM" id="SignalP"/>
    </source>
</evidence>
<protein>
    <submittedName>
        <fullName evidence="5">ABC transporter substrate-binding protein</fullName>
    </submittedName>
</protein>
<dbReference type="PANTHER" id="PTHR30483">
    <property type="entry name" value="LEUCINE-SPECIFIC-BINDING PROTEIN"/>
    <property type="match status" value="1"/>
</dbReference>
<dbReference type="EMBL" id="VTUU01000007">
    <property type="protein sequence ID" value="KAA1172320.1"/>
    <property type="molecule type" value="Genomic_DNA"/>
</dbReference>
<feature type="chain" id="PRO_5022741488" evidence="3">
    <location>
        <begin position="24"/>
        <end position="375"/>
    </location>
</feature>
<feature type="domain" description="Leucine-binding protein" evidence="4">
    <location>
        <begin position="26"/>
        <end position="364"/>
    </location>
</feature>
<evidence type="ECO:0000313" key="5">
    <source>
        <dbReference type="EMBL" id="KAA1172320.1"/>
    </source>
</evidence>
<dbReference type="InterPro" id="IPR028082">
    <property type="entry name" value="Peripla_BP_I"/>
</dbReference>
<proteinExistence type="inferred from homology"/>
<name>A0A5B0VCF5_9GAMM</name>
<comment type="similarity">
    <text evidence="1">Belongs to the leucine-binding protein family.</text>
</comment>
<dbReference type="SUPFAM" id="SSF53822">
    <property type="entry name" value="Periplasmic binding protein-like I"/>
    <property type="match status" value="1"/>
</dbReference>
<comment type="caution">
    <text evidence="5">The sequence shown here is derived from an EMBL/GenBank/DDBJ whole genome shotgun (WGS) entry which is preliminary data.</text>
</comment>
<dbReference type="InterPro" id="IPR051010">
    <property type="entry name" value="BCAA_transport"/>
</dbReference>